<proteinExistence type="predicted"/>
<dbReference type="CDD" id="cd00063">
    <property type="entry name" value="FN3"/>
    <property type="match status" value="1"/>
</dbReference>
<feature type="domain" description="Fibronectin type-III" evidence="2">
    <location>
        <begin position="2493"/>
        <end position="2584"/>
    </location>
</feature>
<keyword evidence="1" id="KW-0677">Repeat</keyword>
<dbReference type="PANTHER" id="PTHR46708">
    <property type="entry name" value="TENASCIN"/>
    <property type="match status" value="1"/>
</dbReference>
<reference evidence="3" key="1">
    <citation type="journal article" date="2020" name="Nature">
        <title>Giant virus diversity and host interactions through global metagenomics.</title>
        <authorList>
            <person name="Schulz F."/>
            <person name="Roux S."/>
            <person name="Paez-Espino D."/>
            <person name="Jungbluth S."/>
            <person name="Walsh D.A."/>
            <person name="Denef V.J."/>
            <person name="McMahon K.D."/>
            <person name="Konstantinidis K.T."/>
            <person name="Eloe-Fadrosh E.A."/>
            <person name="Kyrpides N.C."/>
            <person name="Woyke T."/>
        </authorList>
    </citation>
    <scope>NUCLEOTIDE SEQUENCE</scope>
    <source>
        <strain evidence="3">GVMAG-S-3300013094-100</strain>
    </source>
</reference>
<dbReference type="PANTHER" id="PTHR46708:SF2">
    <property type="entry name" value="FIBRONECTIN TYPE-III DOMAIN-CONTAINING PROTEIN"/>
    <property type="match status" value="1"/>
</dbReference>
<evidence type="ECO:0000259" key="2">
    <source>
        <dbReference type="PROSITE" id="PS50853"/>
    </source>
</evidence>
<dbReference type="EMBL" id="MN740979">
    <property type="protein sequence ID" value="QHU21118.1"/>
    <property type="molecule type" value="Genomic_DNA"/>
</dbReference>
<dbReference type="InterPro" id="IPR013783">
    <property type="entry name" value="Ig-like_fold"/>
</dbReference>
<sequence length="2851" mass="310570">MVLHTSSNLINPQFPIGNLLANTTYTFTVTPFYNNNPEYYETIQITTLAVIGSFDVRNIYETSVEIAWDRLAYAYNHINISWINTNLLQYYYSQPINFNNKYVTGQINNVPSSSNTITGLIPNNPYFFSITAYNTDNVPTPSITTPTIITLATVSPITCNRNDTTTSAIKLSWLGSATYTTLNLYWTPTLLDGASGTALTSQDLANDATNPILNPYGVASNIGTSNYTVINLNPNTTYNFALFPYNSAHYSSSNPSTFQWTTEATLSGVYITNITNNSVRVNWTTGNYYSVSVYTLINRVIQQQTLLIRNTYVDIYNLLPNTIYQFKVIPLCKQIPNYNYDMRGIAIYTDPITTLATVGPVSITSLTNANLILNWGAGTYTSLNLYYYSSNNYQTSNIYNIANQQSANSNILSILIPQLYGNMQYTFNLYPINSFGASNISSNISIITLPSIPFLSLSSTDQYAISSNSMHLQWGSDNIYHSFTSGDIYWSIGTPALSNTYIGSNLGIFTSDIVINNLQINTPYKFKLIPYNNNHVPGNNLYLSQTTFASLSNLISSNITVNSVDFSWIPNYKSLIITYYPSTNPYAITRLPATATYPAPAPAPDAYPAYTSNLTVTNLSADTNYIFKFSGINSSNAITNNPVSINIITIPNVNSINIGSADITPTSIRVNWDTGSLYEYINLSIIQNNTIINTYYIQKGPFSYTVNNLPPNTPYRFSIKPYNLPINTSNTIQNQLYSFGNTIYSDIIYTQSYIATASVISYSATNIVVSWSPANTYNNIYLIWTDQNGNSHNKSILQNGYTIQDNSIYPNTQYNITVNTYNNDILGVSLNALLYYPTLNLYTNNIITKPYAGQNILYTANTTSLNISWGPVQSFAYVTLNLYDNLNNLQFNVVNYQNNSYIFNNLISNATYTVAIIPYNSAIIPDTGDTLSSSITTLATVGAISIPTQSLTDTSVTIQWGTGTYSKITIQIQDIASATLYETLYCPYSSSCNVTNLISNRRYQICVYPDNSAIIQGTQLPQGTPSIANITTLATVQNYLITNIGVITANIQWSGGTYNAISIQWTDKTHDITNPNIINPDASLSSYQITGLLPNTSNIFRLVPYNIDNILSYNTSLSTIPIVTLATITNIQIQNITHNSASILINNGNLSSEYLSYNLNLYNNDTLLVTSQFLNIYGCNLNITNGIVPNNNYNITIIPYNSNIIPNTSYVYPLSFTSLAILGTINTPTITTSSIYISWDVSNSSYSIVSWSPPSLNNSSYSPIIYSGNYTITGLSPNINYNINIVPYNRQNVPNNVYYDNTVITTYADLQNVTSNVAVTTFTVGWDTQGYSNVLVQIYAVTMNIATNIATNTITGNTYTYPAQADKQYSVILQPSNNNGILSSPQIVSIYTLPIIYSLSYDALTSSNVTLDWFNLNNVKSGGVAIQWSPPDSLPLSPIIITSQDTYIAQGLSPNVQYTFTATPLNGASMPGSSISCNILTSAAVTNVIPILGANYASNIVYGGYSNLLISWSNLSLAQSPTYSKYVIAESNSSNTFITSNINADSLYTFSYQPYNNSNIPGALFVIPRVAASATVGQIYVSAHTSRTVNVSWPTIGYSNDYVTIRYNGISSSPQYGSSYQITGLMPNTSYTINAIPVNIFNIENIYGQTSVNVCTYGEITAVGVDDNATLSAYNLNLNVTGTYSNAIVSYTSSSIASNITIVGPSTNSNIPLPIYGLNANTPYTFSVAPYNTSNEIGSSFVSDVINTLSIINNVIATNIATNSFSIAWTSTGTYTNVEVDISPSPTIPPSYPILTSVNNPYTFGPPTYTFIPNSLYTLFLNPHGLAHIGSYYQYGVASPTIYINTLPIIGSLTSIVPTDTTVALSWTNVSYCNVNIYWSNNNYRQSYSNLPSSITNYTITNLTANTLYGLTIVPYNQTGLPGSAISQQFTTLTNLTNLTITMTADSPTAYTSTATLNCQGTFNSIKYYYTYNDYNGTAHTSSLQTINQQIPQNNVTITSGLAPNINYTFYIEPFSSTAIGVTQVVSKYSLPSLTAASITSYTDRTVTISWGSSSINDKYATITIQTTGSSLNSIMPIMGLTTSPYTIQSLSPNTSYSLSVTPYNSDTPSAPGNTITLSSLVTYGDITGTPTYTVTTSTISNINIEGVYAYVIINYSGGQSSGHITQSALSSYVISGLNPDTYYGLLCSVYNSANQTPPTPTLVAVQTLAYVPMPPSYTSSTQTITLTWNKNASNYNYLVISWVPISGSSPAAIAGNSPHILYTTNDNGTYIINPLDNPLVSYTTYTITITAYNSANPVVANQLQSFNVTTLVYITSVTAQSVATNTVTIQWVGQYYYVKVYNSYVSAQQKVTSGNTYQFNNNFNANTSYTFYVIPYDQNDNPGATVSVQIITLPNSIQNITSVLSPTAGWSTISTSWTSSYPSDYDHIIITPNLIVNGTSTPQTPSSSIITSPALYSTLIPNSYYTITVTPYNSQNRAGDSYTTAQILTLGLISNLSILQSTTTNLKLQWDDGLFTTVNIQVATGGSTIQYINNLIGNTYDFSDYLTPSTTYTLSVFAVNSANVVNTEQSSVTNVIVGNTLPVINSFTITAVTTNSISVQWTGAFSKVDLTWLGDDGTQGNVIGYTGSSVNTYTAGPALSVNMQYKFTLHPYNNAANPLQGDVKVLYATTLATLGPVTYGSPSINSVTASWSSGNYNYIVFSWTGTSTGNLNALTSPFPIIGLQTNGIYTITATPYNNNVTPLPGPALVSPLIYTLPLIDSFNITSVTARSMQLQWSGAYSYLNITWTGTGGPTSGTINNISSSSNMYINNYLTPNSTYTYTLTAYNSANVANIFTPQNSGVLTATTLSG</sequence>
<dbReference type="InterPro" id="IPR003961">
    <property type="entry name" value="FN3_dom"/>
</dbReference>
<feature type="domain" description="Fibronectin type-III" evidence="2">
    <location>
        <begin position="165"/>
        <end position="264"/>
    </location>
</feature>
<dbReference type="Gene3D" id="2.60.40.10">
    <property type="entry name" value="Immunoglobulins"/>
    <property type="match status" value="3"/>
</dbReference>
<feature type="domain" description="Fibronectin type-III" evidence="2">
    <location>
        <begin position="1849"/>
        <end position="1937"/>
    </location>
</feature>
<dbReference type="PROSITE" id="PS50853">
    <property type="entry name" value="FN3"/>
    <property type="match status" value="8"/>
</dbReference>
<dbReference type="SUPFAM" id="SSF49265">
    <property type="entry name" value="Fibronectin type III"/>
    <property type="match status" value="10"/>
</dbReference>
<feature type="domain" description="Fibronectin type-III" evidence="2">
    <location>
        <begin position="2759"/>
        <end position="2851"/>
    </location>
</feature>
<dbReference type="InterPro" id="IPR036116">
    <property type="entry name" value="FN3_sf"/>
</dbReference>
<evidence type="ECO:0000256" key="1">
    <source>
        <dbReference type="ARBA" id="ARBA00022737"/>
    </source>
</evidence>
<feature type="domain" description="Fibronectin type-III" evidence="2">
    <location>
        <begin position="50"/>
        <end position="153"/>
    </location>
</feature>
<name>A0A6C0KXQ8_9ZZZZ</name>
<organism evidence="3">
    <name type="scientific">viral metagenome</name>
    <dbReference type="NCBI Taxonomy" id="1070528"/>
    <lineage>
        <taxon>unclassified sequences</taxon>
        <taxon>metagenomes</taxon>
        <taxon>organismal metagenomes</taxon>
    </lineage>
</organism>
<dbReference type="InterPro" id="IPR050991">
    <property type="entry name" value="ECM_Regulatory_Proteins"/>
</dbReference>
<protein>
    <recommendedName>
        <fullName evidence="2">Fibronectin type-III domain-containing protein</fullName>
    </recommendedName>
</protein>
<feature type="domain" description="Fibronectin type-III" evidence="2">
    <location>
        <begin position="1035"/>
        <end position="1127"/>
    </location>
</feature>
<evidence type="ECO:0000313" key="3">
    <source>
        <dbReference type="EMBL" id="QHU21118.1"/>
    </source>
</evidence>
<feature type="domain" description="Fibronectin type-III" evidence="2">
    <location>
        <begin position="357"/>
        <end position="451"/>
    </location>
</feature>
<dbReference type="SMART" id="SM00060">
    <property type="entry name" value="FN3"/>
    <property type="match status" value="24"/>
</dbReference>
<feature type="domain" description="Fibronectin type-III" evidence="2">
    <location>
        <begin position="2033"/>
        <end position="2123"/>
    </location>
</feature>
<accession>A0A6C0KXQ8</accession>